<dbReference type="Proteomes" id="UP001059041">
    <property type="component" value="Linkage Group LG12"/>
</dbReference>
<accession>A0A9W7WK68</accession>
<feature type="compositionally biased region" description="Basic and acidic residues" evidence="1">
    <location>
        <begin position="13"/>
        <end position="22"/>
    </location>
</feature>
<evidence type="ECO:0000313" key="3">
    <source>
        <dbReference type="Proteomes" id="UP001059041"/>
    </source>
</evidence>
<evidence type="ECO:0000256" key="1">
    <source>
        <dbReference type="SAM" id="MobiDB-lite"/>
    </source>
</evidence>
<keyword evidence="3" id="KW-1185">Reference proteome</keyword>
<sequence length="116" mass="12419">MASLRPFGRASHLRGDSRKDYESPGPTSRKKVLEHDLNGLKVGAKTQAGFSYKQLEEVVMRSLYALAHLNVCVRVLVDEAEVLLVCGSDPGGGTAPAEAAQNCACRAGFVVQDNCN</sequence>
<dbReference type="EMBL" id="JAFHDT010000012">
    <property type="protein sequence ID" value="KAI7802654.1"/>
    <property type="molecule type" value="Genomic_DNA"/>
</dbReference>
<dbReference type="AlphaFoldDB" id="A0A9W7WK68"/>
<name>A0A9W7WK68_TRIRA</name>
<protein>
    <submittedName>
        <fullName evidence="2">Uncharacterized protein</fullName>
    </submittedName>
</protein>
<gene>
    <name evidence="2" type="ORF">IRJ41_015527</name>
</gene>
<comment type="caution">
    <text evidence="2">The sequence shown here is derived from an EMBL/GenBank/DDBJ whole genome shotgun (WGS) entry which is preliminary data.</text>
</comment>
<organism evidence="2 3">
    <name type="scientific">Triplophysa rosa</name>
    <name type="common">Cave loach</name>
    <dbReference type="NCBI Taxonomy" id="992332"/>
    <lineage>
        <taxon>Eukaryota</taxon>
        <taxon>Metazoa</taxon>
        <taxon>Chordata</taxon>
        <taxon>Craniata</taxon>
        <taxon>Vertebrata</taxon>
        <taxon>Euteleostomi</taxon>
        <taxon>Actinopterygii</taxon>
        <taxon>Neopterygii</taxon>
        <taxon>Teleostei</taxon>
        <taxon>Ostariophysi</taxon>
        <taxon>Cypriniformes</taxon>
        <taxon>Nemacheilidae</taxon>
        <taxon>Triplophysa</taxon>
    </lineage>
</organism>
<evidence type="ECO:0000313" key="2">
    <source>
        <dbReference type="EMBL" id="KAI7802654.1"/>
    </source>
</evidence>
<proteinExistence type="predicted"/>
<feature type="region of interest" description="Disordered" evidence="1">
    <location>
        <begin position="1"/>
        <end position="34"/>
    </location>
</feature>
<reference evidence="2" key="1">
    <citation type="submission" date="2021-02" db="EMBL/GenBank/DDBJ databases">
        <title>Comparative genomics reveals that relaxation of natural selection precedes convergent phenotypic evolution of cavefish.</title>
        <authorList>
            <person name="Peng Z."/>
        </authorList>
    </citation>
    <scope>NUCLEOTIDE SEQUENCE</scope>
    <source>
        <tissue evidence="2">Muscle</tissue>
    </source>
</reference>